<sequence>MYYSTAICKSCRGSVMNCYSLNVRSFTLVAVVLSVIIIVQTLGPPAFAQNKTLRIGVRADAAPFSARWERDEDIESDRKRSAAGIDPADPNAANPTEGERDGIGENGSQYYGYSVELCLDFARTEGYDVEFEPVDPSNRFDKLAGTSENRIDILCGATTATLNVMKYFDVSLYTFLTATSYLVAPGIEKKIGSGPGSITIGFREKTTADPTDKVGRDDLRQRFATLLKTPTGKFRFKKKASHDDAVSALISGDPNKHIDLYVADRPILVSALNREIARTLRALENLENKLAKQEKADEGAKNQPSTDPQTAGVDAKSGSDIRDDAEREGQKQPMSKEEVEKAIAEKEQRLRLLKEGVVVSTDVLHIQPYALVLPKCSEHLFRLNHFLAERFRSAEFVEKWKARFGYDFDVAMEKIIEFQTSIPVGASIDVERCTWPASQAASKAQPKSVATSPADTASQ</sequence>
<accession>A0A437QV13</accession>
<gene>
    <name evidence="4" type="ORF">EOI86_03375</name>
</gene>
<dbReference type="Proteomes" id="UP000287447">
    <property type="component" value="Unassembled WGS sequence"/>
</dbReference>
<protein>
    <submittedName>
        <fullName evidence="4">Transporter substrate-binding domain-containing protein</fullName>
    </submittedName>
</protein>
<feature type="compositionally biased region" description="Low complexity" evidence="1">
    <location>
        <begin position="439"/>
        <end position="448"/>
    </location>
</feature>
<feature type="compositionally biased region" description="Basic and acidic residues" evidence="1">
    <location>
        <begin position="317"/>
        <end position="340"/>
    </location>
</feature>
<feature type="compositionally biased region" description="Polar residues" evidence="1">
    <location>
        <begin position="449"/>
        <end position="459"/>
    </location>
</feature>
<proteinExistence type="predicted"/>
<comment type="caution">
    <text evidence="4">The sequence shown here is derived from an EMBL/GenBank/DDBJ whole genome shotgun (WGS) entry which is preliminary data.</text>
</comment>
<dbReference type="AlphaFoldDB" id="A0A437QV13"/>
<evidence type="ECO:0000313" key="4">
    <source>
        <dbReference type="EMBL" id="RVU38343.1"/>
    </source>
</evidence>
<keyword evidence="2" id="KW-0812">Transmembrane</keyword>
<feature type="region of interest" description="Disordered" evidence="1">
    <location>
        <begin position="439"/>
        <end position="459"/>
    </location>
</feature>
<feature type="region of interest" description="Disordered" evidence="1">
    <location>
        <begin position="69"/>
        <end position="105"/>
    </location>
</feature>
<keyword evidence="2" id="KW-0472">Membrane</keyword>
<dbReference type="Pfam" id="PF00497">
    <property type="entry name" value="SBP_bac_3"/>
    <property type="match status" value="1"/>
</dbReference>
<evidence type="ECO:0000313" key="5">
    <source>
        <dbReference type="Proteomes" id="UP000287447"/>
    </source>
</evidence>
<evidence type="ECO:0000256" key="1">
    <source>
        <dbReference type="SAM" id="MobiDB-lite"/>
    </source>
</evidence>
<evidence type="ECO:0000256" key="2">
    <source>
        <dbReference type="SAM" id="Phobius"/>
    </source>
</evidence>
<feature type="domain" description="Solute-binding protein family 3/N-terminal" evidence="3">
    <location>
        <begin position="105"/>
        <end position="276"/>
    </location>
</feature>
<keyword evidence="2" id="KW-1133">Transmembrane helix</keyword>
<feature type="region of interest" description="Disordered" evidence="1">
    <location>
        <begin position="293"/>
        <end position="340"/>
    </location>
</feature>
<dbReference type="InterPro" id="IPR001638">
    <property type="entry name" value="Solute-binding_3/MltF_N"/>
</dbReference>
<dbReference type="EMBL" id="SADE01000001">
    <property type="protein sequence ID" value="RVU38343.1"/>
    <property type="molecule type" value="Genomic_DNA"/>
</dbReference>
<dbReference type="Gene3D" id="3.40.190.10">
    <property type="entry name" value="Periplasmic binding protein-like II"/>
    <property type="match status" value="1"/>
</dbReference>
<feature type="transmembrane region" description="Helical" evidence="2">
    <location>
        <begin position="21"/>
        <end position="43"/>
    </location>
</feature>
<keyword evidence="5" id="KW-1185">Reference proteome</keyword>
<organism evidence="4 5">
    <name type="scientific">Hwanghaeella grinnelliae</name>
    <dbReference type="NCBI Taxonomy" id="2500179"/>
    <lineage>
        <taxon>Bacteria</taxon>
        <taxon>Pseudomonadati</taxon>
        <taxon>Pseudomonadota</taxon>
        <taxon>Alphaproteobacteria</taxon>
        <taxon>Rhodospirillales</taxon>
        <taxon>Rhodospirillaceae</taxon>
        <taxon>Hwanghaeella</taxon>
    </lineage>
</organism>
<reference evidence="5" key="1">
    <citation type="submission" date="2019-01" db="EMBL/GenBank/DDBJ databases">
        <title>Gri0909 isolated from a small marine red alga.</title>
        <authorList>
            <person name="Kim J."/>
            <person name="Jeong S.E."/>
            <person name="Jeon C.O."/>
        </authorList>
    </citation>
    <scope>NUCLEOTIDE SEQUENCE [LARGE SCALE GENOMIC DNA]</scope>
    <source>
        <strain evidence="5">Gri0909</strain>
    </source>
</reference>
<dbReference type="SUPFAM" id="SSF53850">
    <property type="entry name" value="Periplasmic binding protein-like II"/>
    <property type="match status" value="1"/>
</dbReference>
<name>A0A437QV13_9PROT</name>
<evidence type="ECO:0000259" key="3">
    <source>
        <dbReference type="Pfam" id="PF00497"/>
    </source>
</evidence>